<evidence type="ECO:0000256" key="3">
    <source>
        <dbReference type="PROSITE-ProRule" id="PRU00339"/>
    </source>
</evidence>
<feature type="signal peptide" evidence="4">
    <location>
        <begin position="1"/>
        <end position="20"/>
    </location>
</feature>
<comment type="caution">
    <text evidence="5">The sequence shown here is derived from an EMBL/GenBank/DDBJ whole genome shotgun (WGS) entry which is preliminary data.</text>
</comment>
<dbReference type="PROSITE" id="PS50005">
    <property type="entry name" value="TPR"/>
    <property type="match status" value="4"/>
</dbReference>
<dbReference type="InterPro" id="IPR019734">
    <property type="entry name" value="TPR_rpt"/>
</dbReference>
<accession>A0ABV5ZGX2</accession>
<sequence length="659" mass="75528">MKRNIIVMLMALLATVRAGAQYNVDRLITSGEVALHYEDYVLSIQYFNKVLALKPYLWLPWYDRSVAKFYLDDYVGAEQDATKAIELNPYIEQILDLRAISRIRQEKYEEAIGDYTKAIRLNPLVSSFWLNRAICRLNVKDYDQALLEADTIIQRWANVATSYSLKAEVYLNKRDTAQADTWLAKSLAVDPYNADAWTTRSYIALNRRQWHVADTCLSKAIHLRPKLANNYVNRALARLNTNNLRGAMADYDMAIDLEPNNFLAHYNRGLLRVQLGDDNRAISDFDFVIRMEPQNFMAIYNRALLNDKVGDLRAAIRDYTAVIDQFPNFWAGLSSRARCYRRLGMTAKAEMDEFRIFKAQMDKRVGIQQRWSNKKIKEMRKRSEVDMDKYSSIVVEDKPRVEHEYKSQYRGAIQNRDVDVALLPMYQLSYFSYGNGVRGYEAYDPEVDGFNSKRDPLHRLTLTCNQSREKLTDVQSRQIFQLIDALSEGIGVEKDQRVRTALLLQRAVAYAEAQNYSDALADLDDYLAVEPGSVIGRWERAVCQAMQNSYDASKGQNVSLKAAQAEGDFAEALKLAPKNAYLYFDRGNLMAEGKHYDRAIDDYTRAIQIDPRLAEAYYNRGVVRCQAGHTQAGLADLSKAGELGLYDAYALAKRLAKDK</sequence>
<feature type="repeat" description="TPR" evidence="3">
    <location>
        <begin position="228"/>
        <end position="261"/>
    </location>
</feature>
<dbReference type="Pfam" id="PF13432">
    <property type="entry name" value="TPR_16"/>
    <property type="match status" value="4"/>
</dbReference>
<feature type="chain" id="PRO_5046004980" evidence="4">
    <location>
        <begin position="21"/>
        <end position="659"/>
    </location>
</feature>
<dbReference type="SUPFAM" id="SSF48452">
    <property type="entry name" value="TPR-like"/>
    <property type="match status" value="3"/>
</dbReference>
<evidence type="ECO:0000256" key="2">
    <source>
        <dbReference type="ARBA" id="ARBA00022803"/>
    </source>
</evidence>
<feature type="repeat" description="TPR" evidence="3">
    <location>
        <begin position="92"/>
        <end position="125"/>
    </location>
</feature>
<gene>
    <name evidence="5" type="ORF">ACFFK8_02005</name>
</gene>
<keyword evidence="6" id="KW-1185">Reference proteome</keyword>
<feature type="repeat" description="TPR" evidence="3">
    <location>
        <begin position="262"/>
        <end position="295"/>
    </location>
</feature>
<dbReference type="InterPro" id="IPR011990">
    <property type="entry name" value="TPR-like_helical_dom_sf"/>
</dbReference>
<evidence type="ECO:0000313" key="6">
    <source>
        <dbReference type="Proteomes" id="UP001589688"/>
    </source>
</evidence>
<keyword evidence="4" id="KW-0732">Signal</keyword>
<keyword evidence="2 3" id="KW-0802">TPR repeat</keyword>
<protein>
    <submittedName>
        <fullName evidence="5">Tetratricopeptide repeat protein</fullName>
    </submittedName>
</protein>
<keyword evidence="1" id="KW-0677">Repeat</keyword>
<dbReference type="InterPro" id="IPR050498">
    <property type="entry name" value="Ycf3"/>
</dbReference>
<dbReference type="Pfam" id="PF13414">
    <property type="entry name" value="TPR_11"/>
    <property type="match status" value="1"/>
</dbReference>
<evidence type="ECO:0000256" key="4">
    <source>
        <dbReference type="SAM" id="SignalP"/>
    </source>
</evidence>
<name>A0ABV5ZGX2_9BACT</name>
<dbReference type="PANTHER" id="PTHR44858:SF1">
    <property type="entry name" value="UDP-N-ACETYLGLUCOSAMINE--PEPTIDE N-ACETYLGLUCOSAMINYLTRANSFERASE SPINDLY-RELATED"/>
    <property type="match status" value="1"/>
</dbReference>
<dbReference type="EMBL" id="JBHLZF010000001">
    <property type="protein sequence ID" value="MFB9896627.1"/>
    <property type="molecule type" value="Genomic_DNA"/>
</dbReference>
<dbReference type="RefSeq" id="WP_027952506.1">
    <property type="nucleotide sequence ID" value="NZ_JADU01000020.1"/>
</dbReference>
<dbReference type="Proteomes" id="UP001589688">
    <property type="component" value="Unassembled WGS sequence"/>
</dbReference>
<dbReference type="SMART" id="SM00028">
    <property type="entry name" value="TPR"/>
    <property type="match status" value="12"/>
</dbReference>
<proteinExistence type="predicted"/>
<reference evidence="5 6" key="1">
    <citation type="submission" date="2024-09" db="EMBL/GenBank/DDBJ databases">
        <authorList>
            <person name="Sun Q."/>
            <person name="Mori K."/>
        </authorList>
    </citation>
    <scope>NUCLEOTIDE SEQUENCE [LARGE SCALE GENOMIC DNA]</scope>
    <source>
        <strain evidence="5 6">ATCC 51272</strain>
    </source>
</reference>
<organism evidence="5 6">
    <name type="scientific">Hallella seregens ATCC 51272</name>
    <dbReference type="NCBI Taxonomy" id="1336250"/>
    <lineage>
        <taxon>Bacteria</taxon>
        <taxon>Pseudomonadati</taxon>
        <taxon>Bacteroidota</taxon>
        <taxon>Bacteroidia</taxon>
        <taxon>Bacteroidales</taxon>
        <taxon>Prevotellaceae</taxon>
        <taxon>Hallella</taxon>
    </lineage>
</organism>
<feature type="repeat" description="TPR" evidence="3">
    <location>
        <begin position="580"/>
        <end position="613"/>
    </location>
</feature>
<dbReference type="PROSITE" id="PS50293">
    <property type="entry name" value="TPR_REGION"/>
    <property type="match status" value="1"/>
</dbReference>
<evidence type="ECO:0000256" key="1">
    <source>
        <dbReference type="ARBA" id="ARBA00022737"/>
    </source>
</evidence>
<dbReference type="Gene3D" id="1.25.40.10">
    <property type="entry name" value="Tetratricopeptide repeat domain"/>
    <property type="match status" value="5"/>
</dbReference>
<dbReference type="Pfam" id="PF13181">
    <property type="entry name" value="TPR_8"/>
    <property type="match status" value="1"/>
</dbReference>
<dbReference type="PANTHER" id="PTHR44858">
    <property type="entry name" value="TETRATRICOPEPTIDE REPEAT PROTEIN 6"/>
    <property type="match status" value="1"/>
</dbReference>
<evidence type="ECO:0000313" key="5">
    <source>
        <dbReference type="EMBL" id="MFB9896627.1"/>
    </source>
</evidence>